<evidence type="ECO:0000313" key="1">
    <source>
        <dbReference type="EMBL" id="KDN67253.1"/>
    </source>
</evidence>
<dbReference type="Proteomes" id="UP000027238">
    <property type="component" value="Unassembled WGS sequence"/>
</dbReference>
<reference evidence="2" key="1">
    <citation type="journal article" date="2014" name="Genome Announc.">
        <title>Draft genome sequence of Colletotrichum sublineola, a destructive pathogen of cultivated sorghum.</title>
        <authorList>
            <person name="Baroncelli R."/>
            <person name="Sanz-Martin J.M."/>
            <person name="Rech G.E."/>
            <person name="Sukno S.A."/>
            <person name="Thon M.R."/>
        </authorList>
    </citation>
    <scope>NUCLEOTIDE SEQUENCE [LARGE SCALE GENOMIC DNA]</scope>
    <source>
        <strain evidence="2">TX430BB</strain>
    </source>
</reference>
<name>A0A066XDL1_COLSU</name>
<accession>A0A066XDL1</accession>
<dbReference type="EMBL" id="JMSE01000830">
    <property type="protein sequence ID" value="KDN67253.1"/>
    <property type="molecule type" value="Genomic_DNA"/>
</dbReference>
<evidence type="ECO:0000313" key="2">
    <source>
        <dbReference type="Proteomes" id="UP000027238"/>
    </source>
</evidence>
<proteinExistence type="predicted"/>
<keyword evidence="2" id="KW-1185">Reference proteome</keyword>
<dbReference type="HOGENOM" id="CLU_2223127_0_0_1"/>
<organism evidence="1 2">
    <name type="scientific">Colletotrichum sublineola</name>
    <name type="common">Sorghum anthracnose fungus</name>
    <dbReference type="NCBI Taxonomy" id="1173701"/>
    <lineage>
        <taxon>Eukaryota</taxon>
        <taxon>Fungi</taxon>
        <taxon>Dikarya</taxon>
        <taxon>Ascomycota</taxon>
        <taxon>Pezizomycotina</taxon>
        <taxon>Sordariomycetes</taxon>
        <taxon>Hypocreomycetidae</taxon>
        <taxon>Glomerellales</taxon>
        <taxon>Glomerellaceae</taxon>
        <taxon>Colletotrichum</taxon>
        <taxon>Colletotrichum graminicola species complex</taxon>
    </lineage>
</organism>
<protein>
    <submittedName>
        <fullName evidence="1">Uncharacterized protein</fullName>
    </submittedName>
</protein>
<dbReference type="AlphaFoldDB" id="A0A066XDL1"/>
<gene>
    <name evidence="1" type="ORF">CSUB01_10265</name>
</gene>
<sequence>MAPSSRTKGVSVIAISPTIAGSPAAAAAAAAAAASAAAAATLGRDIASAFVGHPWPSQAGAGLAGIDDGRSEVDRPLVVMRQFLAQPVPSPFHRQFAEAPPRERAG</sequence>
<comment type="caution">
    <text evidence="1">The sequence shown here is derived from an EMBL/GenBank/DDBJ whole genome shotgun (WGS) entry which is preliminary data.</text>
</comment>